<evidence type="ECO:0000313" key="21">
    <source>
        <dbReference type="RefSeq" id="XP_034231975.1"/>
    </source>
</evidence>
<reference evidence="20 21" key="1">
    <citation type="submission" date="2025-04" db="UniProtKB">
        <authorList>
            <consortium name="RefSeq"/>
        </authorList>
    </citation>
    <scope>IDENTIFICATION</scope>
    <source>
        <tissue evidence="20 21">Total insect</tissue>
    </source>
</reference>
<keyword evidence="19" id="KW-1185">Reference proteome</keyword>
<feature type="domain" description="MYND-type" evidence="18">
    <location>
        <begin position="1547"/>
        <end position="1581"/>
    </location>
</feature>
<sequence>MDNLAPICGEGVMNLETDDGPPTLQCQSEASGRNESDTSDPDNTQKDTNVNSAAPVLSVMKLPDLDPENALRSPPKLLPAVVTGKSKSDEPKSPVKPLTGSMKNTPASLSIIETPGLNVGKSTRSTRSSIDPSFAAKQRSFLNKVHNALSSTHYNDIDDTSSCGSDHDIIADNYVSDDKSPEYVPGLEEIPKKLLNGMKRRREESLNKSKPVTGVAPDHSASSDPPNDVVNEPSPKKWAPATVLDGKLRDAYCWYCHRENTELFCASCPRGFHSRCLRKPLSSNPEEEWVCIECVTILRAENQETRSKALKMLSLDQLCKLLLYAVNRMKSCAGAEVFENAVDHDEFPLYKDHIINPMYLSLLEKNIKKKMYGSTEAFIGDATWLLHNCIIFNSFHSKLTSVAKSIMKLCKQEMAEIENCPDCYFFAYTEDENWFIQVCQKPHLLVWAKLKGFPYWPAKVIRSNADSLDVRFFGAHDRAWVPARDCYLYSRENPNLNNPAKLSPGNVSQKKKSSKNNLDTCIEEVEQHIKLLKKRFTTFQYAYHRTHVNLKKLDDHLKFLLPDLSVPDANNSNVSVRTSKTPLSKHGSFELESATSGPSIKRMKADSSSGQSTTSVVNSSDANDPAENVDVKDNRVSKALKALKETHVTSTPVKGVIASPAAANSFTESSAAVCMENGALTPKENGTSASQSKIIGDSKTVSQHTVTPGHSSSFVSPLSSSEATSIAELRLKKKDIRKIGLVDRLQEKLNNMLQNQSSNTQEDELKSQLNELETVSNEENVGLGKVEKASTSTPNQECTENTLESDDEMSSPERKALLNEAVKNILDSFKMIENQPKVVLTKLNYDFINKPTIKSEPSPDNDESLSSENKDSDILPGQTSDKTKETTPDTNIKEECVEDCIEEPVVSRSANHPKPVEELSISSVAVPKSLKSNVRSGELNVAMGDAKLKPVAGLVVENPENIVKKKKPKSKAVSVTLVTSNGNGNVTESPVDFESIKASSESTLKSNENTSSTVPNTILKVGQNDSTVTSNNEETSGTVPKVLLKVAHNADVETSGVSAPQVSKVAFQFNSSMKTVKVPCASLVPNKPETIRVPTKFITKPICIRPKPQPEIPEQKKSQGNKLIVNDRMILIKTDNTPVLGTSNSSPNNSGKEPSAKSQLPSNATVRLEPSKRLSSDEAKSDSENPLVIVTSPEPDAPCTKSMAKTTDVTKRKGQTQSPPKPASPGIGLTPIRQLAKSSPTSLLKPRSSPPIVETSDTREINVHVTASEIIASLSNAGISKIDSQHTTNAISSVPRTPTFVTVSGGTGRRLLPKAVPLVVRSPTTSTSASPPSGNTISISPKITVSPLVTSVTTAVPPLVSGTLTMESVLKKSQINTVPKLTAAPSLLNRGMPPLSIANVPGLKSPATTTNARCRFITQPTSSGTCMPTSECLSSMCVGEKPVSRELHNQSQKMSQMFLEWMKDFLGDMASSGSLEAQVRSLQHDMELMQWRHQQELAELRHNTELAIAEVRDHMRIESERAVYQAVANAAKEKEAAVAAAKEKQWCAFCKKEALFYCCWNTSYCDYQCQQNHWRVHSLTCTQNSSYHAEHSPSSSGDNIQTEPASMGRIIIKQREVLSPPHLKKRGTPSRMSN</sequence>
<dbReference type="InterPro" id="IPR001965">
    <property type="entry name" value="Znf_PHD"/>
</dbReference>
<proteinExistence type="predicted"/>
<feature type="region of interest" description="Disordered" evidence="14">
    <location>
        <begin position="570"/>
        <end position="633"/>
    </location>
</feature>
<keyword evidence="6" id="KW-0862">Zinc</keyword>
<dbReference type="InterPro" id="IPR019786">
    <property type="entry name" value="Zinc_finger_PHD-type_CS"/>
</dbReference>
<feature type="region of interest" description="Disordered" evidence="14">
    <location>
        <begin position="1"/>
        <end position="107"/>
    </location>
</feature>
<evidence type="ECO:0000259" key="17">
    <source>
        <dbReference type="PROSITE" id="PS50812"/>
    </source>
</evidence>
<feature type="compositionally biased region" description="Polar residues" evidence="14">
    <location>
        <begin position="570"/>
        <end position="582"/>
    </location>
</feature>
<feature type="compositionally biased region" description="Basic and acidic residues" evidence="14">
    <location>
        <begin position="1169"/>
        <end position="1183"/>
    </location>
</feature>
<feature type="region of interest" description="Disordered" evidence="14">
    <location>
        <begin position="1104"/>
        <end position="1228"/>
    </location>
</feature>
<feature type="domain" description="Bromo" evidence="15">
    <location>
        <begin position="330"/>
        <end position="400"/>
    </location>
</feature>
<dbReference type="InterPro" id="IPR057053">
    <property type="entry name" value="MYND_ZMYND11_ZMYD8"/>
</dbReference>
<protein>
    <submittedName>
        <fullName evidence="20 21">Protein kinase C-binding protein 1 isoform X1</fullName>
    </submittedName>
</protein>
<keyword evidence="9 12" id="KW-0103">Bromodomain</keyword>
<dbReference type="InterPro" id="IPR019787">
    <property type="entry name" value="Znf_PHD-finger"/>
</dbReference>
<evidence type="ECO:0000313" key="19">
    <source>
        <dbReference type="Proteomes" id="UP000515158"/>
    </source>
</evidence>
<accession>A0A6P8ZHJ7</accession>
<evidence type="ECO:0000256" key="10">
    <source>
        <dbReference type="ARBA" id="ARBA00023163"/>
    </source>
</evidence>
<evidence type="ECO:0000256" key="1">
    <source>
        <dbReference type="ARBA" id="ARBA00004123"/>
    </source>
</evidence>
<evidence type="ECO:0000313" key="20">
    <source>
        <dbReference type="RefSeq" id="XP_034231974.1"/>
    </source>
</evidence>
<dbReference type="PROSITE" id="PS50865">
    <property type="entry name" value="ZF_MYND_2"/>
    <property type="match status" value="1"/>
</dbReference>
<dbReference type="FunFam" id="6.10.140.2220:FF:000002">
    <property type="entry name" value="Protein kinase C-binding protein 1 isoform C"/>
    <property type="match status" value="1"/>
</dbReference>
<dbReference type="InterPro" id="IPR000313">
    <property type="entry name" value="PWWP_dom"/>
</dbReference>
<feature type="compositionally biased region" description="Polar residues" evidence="14">
    <location>
        <begin position="1134"/>
        <end position="1165"/>
    </location>
</feature>
<evidence type="ECO:0000259" key="15">
    <source>
        <dbReference type="PROSITE" id="PS50014"/>
    </source>
</evidence>
<dbReference type="GO" id="GO:0016301">
    <property type="term" value="F:kinase activity"/>
    <property type="evidence" value="ECO:0007669"/>
    <property type="project" value="UniProtKB-KW"/>
</dbReference>
<evidence type="ECO:0000256" key="2">
    <source>
        <dbReference type="ARBA" id="ARBA00004286"/>
    </source>
</evidence>
<feature type="region of interest" description="Disordered" evidence="14">
    <location>
        <begin position="774"/>
        <end position="812"/>
    </location>
</feature>
<dbReference type="GeneID" id="117639970"/>
<feature type="compositionally biased region" description="Polar residues" evidence="14">
    <location>
        <begin position="606"/>
        <end position="622"/>
    </location>
</feature>
<evidence type="ECO:0000256" key="3">
    <source>
        <dbReference type="ARBA" id="ARBA00022454"/>
    </source>
</evidence>
<dbReference type="InterPro" id="IPR002893">
    <property type="entry name" value="Znf_MYND"/>
</dbReference>
<evidence type="ECO:0000256" key="6">
    <source>
        <dbReference type="ARBA" id="ARBA00022833"/>
    </source>
</evidence>
<keyword evidence="11" id="KW-0539">Nucleus</keyword>
<dbReference type="Gene3D" id="1.20.920.10">
    <property type="entry name" value="Bromodomain-like"/>
    <property type="match status" value="1"/>
</dbReference>
<dbReference type="Pfam" id="PF00439">
    <property type="entry name" value="Bromodomain"/>
    <property type="match status" value="1"/>
</dbReference>
<dbReference type="InterPro" id="IPR013083">
    <property type="entry name" value="Znf_RING/FYVE/PHD"/>
</dbReference>
<evidence type="ECO:0000256" key="8">
    <source>
        <dbReference type="ARBA" id="ARBA00023015"/>
    </source>
</evidence>
<feature type="compositionally biased region" description="Polar residues" evidence="14">
    <location>
        <begin position="24"/>
        <end position="33"/>
    </location>
</feature>
<dbReference type="SMART" id="SM00297">
    <property type="entry name" value="BROMO"/>
    <property type="match status" value="1"/>
</dbReference>
<evidence type="ECO:0000256" key="7">
    <source>
        <dbReference type="ARBA" id="ARBA00022853"/>
    </source>
</evidence>
<feature type="domain" description="PHD-type" evidence="16">
    <location>
        <begin position="250"/>
        <end position="297"/>
    </location>
</feature>
<feature type="compositionally biased region" description="Polar residues" evidence="14">
    <location>
        <begin position="789"/>
        <end position="802"/>
    </location>
</feature>
<evidence type="ECO:0000256" key="4">
    <source>
        <dbReference type="ARBA" id="ARBA00022723"/>
    </source>
</evidence>
<dbReference type="RefSeq" id="XP_034231975.1">
    <property type="nucleotide sequence ID" value="XM_034376084.1"/>
</dbReference>
<organism evidence="20">
    <name type="scientific">Thrips palmi</name>
    <name type="common">Melon thrips</name>
    <dbReference type="NCBI Taxonomy" id="161013"/>
    <lineage>
        <taxon>Eukaryota</taxon>
        <taxon>Metazoa</taxon>
        <taxon>Ecdysozoa</taxon>
        <taxon>Arthropoda</taxon>
        <taxon>Hexapoda</taxon>
        <taxon>Insecta</taxon>
        <taxon>Pterygota</taxon>
        <taxon>Neoptera</taxon>
        <taxon>Paraneoptera</taxon>
        <taxon>Thysanoptera</taxon>
        <taxon>Terebrantia</taxon>
        <taxon>Thripoidea</taxon>
        <taxon>Thripidae</taxon>
        <taxon>Thrips</taxon>
    </lineage>
</organism>
<dbReference type="SUPFAM" id="SSF144232">
    <property type="entry name" value="HIT/MYND zinc finger-like"/>
    <property type="match status" value="1"/>
</dbReference>
<dbReference type="GO" id="GO:0005737">
    <property type="term" value="C:cytoplasm"/>
    <property type="evidence" value="ECO:0007669"/>
    <property type="project" value="TreeGrafter"/>
</dbReference>
<dbReference type="PANTHER" id="PTHR46453">
    <property type="entry name" value="PROTEIN KINASE C-BINDING PROTEIN 1"/>
    <property type="match status" value="1"/>
</dbReference>
<dbReference type="InterPro" id="IPR056987">
    <property type="entry name" value="ZMYND8_CC"/>
</dbReference>
<dbReference type="GO" id="GO:0005634">
    <property type="term" value="C:nucleus"/>
    <property type="evidence" value="ECO:0007669"/>
    <property type="project" value="UniProtKB-SubCell"/>
</dbReference>
<evidence type="ECO:0000256" key="5">
    <source>
        <dbReference type="ARBA" id="ARBA00022771"/>
    </source>
</evidence>
<evidence type="ECO:0000256" key="14">
    <source>
        <dbReference type="SAM" id="MobiDB-lite"/>
    </source>
</evidence>
<dbReference type="Proteomes" id="UP000515158">
    <property type="component" value="Unplaced"/>
</dbReference>
<dbReference type="GO" id="GO:0003714">
    <property type="term" value="F:transcription corepressor activity"/>
    <property type="evidence" value="ECO:0007669"/>
    <property type="project" value="TreeGrafter"/>
</dbReference>
<keyword evidence="7" id="KW-0156">Chromatin regulator</keyword>
<keyword evidence="8" id="KW-0805">Transcription regulation</keyword>
<gene>
    <name evidence="20 21 22" type="primary">LOC117639970</name>
</gene>
<dbReference type="Pfam" id="PF00855">
    <property type="entry name" value="PWWP"/>
    <property type="match status" value="1"/>
</dbReference>
<dbReference type="GO" id="GO:0140006">
    <property type="term" value="F:histone H3 reader activity"/>
    <property type="evidence" value="ECO:0007669"/>
    <property type="project" value="UniProtKB-ARBA"/>
</dbReference>
<feature type="domain" description="PWWP" evidence="17">
    <location>
        <begin position="442"/>
        <end position="492"/>
    </location>
</feature>
<evidence type="ECO:0000256" key="11">
    <source>
        <dbReference type="ARBA" id="ARBA00023242"/>
    </source>
</evidence>
<dbReference type="OrthoDB" id="298344at2759"/>
<dbReference type="Gene3D" id="3.30.40.10">
    <property type="entry name" value="Zinc/RING finger domain, C3HC4 (zinc finger)"/>
    <property type="match status" value="1"/>
</dbReference>
<dbReference type="CDD" id="cd20160">
    <property type="entry name" value="PWWP_PRKCBP1"/>
    <property type="match status" value="1"/>
</dbReference>
<dbReference type="Gene3D" id="6.10.140.2220">
    <property type="match status" value="1"/>
</dbReference>
<keyword evidence="4" id="KW-0479">Metal-binding</keyword>
<dbReference type="KEGG" id="tpal:117639970"/>
<keyword evidence="20 21" id="KW-0808">Transferase</keyword>
<dbReference type="InterPro" id="IPR036427">
    <property type="entry name" value="Bromodomain-like_sf"/>
</dbReference>
<dbReference type="Pfam" id="PF24324">
    <property type="entry name" value="MYND_ZMYND11_ZMYD8"/>
    <property type="match status" value="1"/>
</dbReference>
<keyword evidence="5 13" id="KW-0863">Zinc-finger</keyword>
<dbReference type="PANTHER" id="PTHR46453:SF5">
    <property type="entry name" value="PROTEIN KINASE C-BINDING PROTEIN 1 ISOFORM X1"/>
    <property type="match status" value="1"/>
</dbReference>
<dbReference type="SUPFAM" id="SSF63748">
    <property type="entry name" value="Tudor/PWWP/MBT"/>
    <property type="match status" value="1"/>
</dbReference>
<dbReference type="Gene3D" id="2.30.30.140">
    <property type="match status" value="1"/>
</dbReference>
<dbReference type="SUPFAM" id="SSF57903">
    <property type="entry name" value="FYVE/PHD zinc finger"/>
    <property type="match status" value="1"/>
</dbReference>
<dbReference type="InterPro" id="IPR011011">
    <property type="entry name" value="Znf_FYVE_PHD"/>
</dbReference>
<keyword evidence="20 21" id="KW-0418">Kinase</keyword>
<dbReference type="SMART" id="SM00293">
    <property type="entry name" value="PWWP"/>
    <property type="match status" value="1"/>
</dbReference>
<dbReference type="PROSITE" id="PS50014">
    <property type="entry name" value="BROMODOMAIN_2"/>
    <property type="match status" value="1"/>
</dbReference>
<feature type="compositionally biased region" description="Basic and acidic residues" evidence="14">
    <location>
        <begin position="881"/>
        <end position="894"/>
    </location>
</feature>
<feature type="region of interest" description="Disordered" evidence="14">
    <location>
        <begin position="200"/>
        <end position="236"/>
    </location>
</feature>
<evidence type="ECO:0000256" key="13">
    <source>
        <dbReference type="PROSITE-ProRule" id="PRU00134"/>
    </source>
</evidence>
<dbReference type="PROSITE" id="PS01360">
    <property type="entry name" value="ZF_MYND_1"/>
    <property type="match status" value="1"/>
</dbReference>
<dbReference type="SUPFAM" id="SSF47370">
    <property type="entry name" value="Bromodomain"/>
    <property type="match status" value="1"/>
</dbReference>
<evidence type="ECO:0000256" key="9">
    <source>
        <dbReference type="ARBA" id="ARBA00023117"/>
    </source>
</evidence>
<dbReference type="CDD" id="cd15538">
    <property type="entry name" value="PHD_PRKCBP1"/>
    <property type="match status" value="1"/>
</dbReference>
<evidence type="ECO:0000256" key="12">
    <source>
        <dbReference type="PROSITE-ProRule" id="PRU00035"/>
    </source>
</evidence>
<dbReference type="RefSeq" id="XP_034231976.1">
    <property type="nucleotide sequence ID" value="XM_034376085.1"/>
</dbReference>
<evidence type="ECO:0000259" key="18">
    <source>
        <dbReference type="PROSITE" id="PS50865"/>
    </source>
</evidence>
<dbReference type="InterPro" id="IPR001487">
    <property type="entry name" value="Bromodomain"/>
</dbReference>
<feature type="region of interest" description="Disordered" evidence="14">
    <location>
        <begin position="850"/>
        <end position="894"/>
    </location>
</feature>
<dbReference type="GO" id="GO:0005694">
    <property type="term" value="C:chromosome"/>
    <property type="evidence" value="ECO:0007669"/>
    <property type="project" value="UniProtKB-SubCell"/>
</dbReference>
<dbReference type="RefSeq" id="XP_034231974.1">
    <property type="nucleotide sequence ID" value="XM_034376083.1"/>
</dbReference>
<dbReference type="Pfam" id="PF23460">
    <property type="entry name" value="ZMYND8_CC"/>
    <property type="match status" value="1"/>
</dbReference>
<dbReference type="SMART" id="SM00249">
    <property type="entry name" value="PHD"/>
    <property type="match status" value="1"/>
</dbReference>
<dbReference type="Pfam" id="PF00628">
    <property type="entry name" value="PHD"/>
    <property type="match status" value="1"/>
</dbReference>
<keyword evidence="3" id="KW-0158">Chromosome</keyword>
<keyword evidence="10" id="KW-0804">Transcription</keyword>
<dbReference type="InterPro" id="IPR044075">
    <property type="entry name" value="PRKCBP1_PHD"/>
</dbReference>
<dbReference type="PROSITE" id="PS50812">
    <property type="entry name" value="PWWP"/>
    <property type="match status" value="1"/>
</dbReference>
<comment type="subcellular location">
    <subcellularLocation>
        <location evidence="2">Chromosome</location>
    </subcellularLocation>
    <subcellularLocation>
        <location evidence="1">Nucleus</location>
    </subcellularLocation>
</comment>
<dbReference type="GO" id="GO:0008270">
    <property type="term" value="F:zinc ion binding"/>
    <property type="evidence" value="ECO:0007669"/>
    <property type="project" value="UniProtKB-KW"/>
</dbReference>
<name>A0A6P8ZHJ7_THRPL</name>
<evidence type="ECO:0000259" key="16">
    <source>
        <dbReference type="PROSITE" id="PS50016"/>
    </source>
</evidence>
<dbReference type="PROSITE" id="PS50016">
    <property type="entry name" value="ZF_PHD_2"/>
    <property type="match status" value="1"/>
</dbReference>
<dbReference type="PROSITE" id="PS01359">
    <property type="entry name" value="ZF_PHD_1"/>
    <property type="match status" value="1"/>
</dbReference>
<evidence type="ECO:0000313" key="22">
    <source>
        <dbReference type="RefSeq" id="XP_034231976.1"/>
    </source>
</evidence>
<dbReference type="CTD" id="23613"/>